<feature type="transmembrane region" description="Helical" evidence="1">
    <location>
        <begin position="107"/>
        <end position="128"/>
    </location>
</feature>
<keyword evidence="1" id="KW-0472">Membrane</keyword>
<dbReference type="EMBL" id="VSSQ01040538">
    <property type="protein sequence ID" value="MPM93814.1"/>
    <property type="molecule type" value="Genomic_DNA"/>
</dbReference>
<feature type="transmembrane region" description="Helical" evidence="1">
    <location>
        <begin position="12"/>
        <end position="28"/>
    </location>
</feature>
<evidence type="ECO:0000256" key="1">
    <source>
        <dbReference type="SAM" id="Phobius"/>
    </source>
</evidence>
<keyword evidence="1" id="KW-0812">Transmembrane</keyword>
<evidence type="ECO:0000313" key="2">
    <source>
        <dbReference type="EMBL" id="MPM93814.1"/>
    </source>
</evidence>
<sequence>MTPRQETIHKWGLYALLTLFCCAWQGAVLQYVRLWGVFPFIYPILAAILSTLEGPLSGMIYSLALGVVCDLTISAPIPCFYTLVFPLAGLLAGILARSVLSSGFLSALVTSMAAFVLTGAFHGLIFMFASRPAWGQTAIVCAKELAVSLPWALPVYFLFRRVWRRCLENEPTRL</sequence>
<evidence type="ECO:0008006" key="3">
    <source>
        <dbReference type="Google" id="ProtNLM"/>
    </source>
</evidence>
<protein>
    <recommendedName>
        <fullName evidence="3">Rod shape-determining protein MreD</fullName>
    </recommendedName>
</protein>
<keyword evidence="1" id="KW-1133">Transmembrane helix</keyword>
<name>A0A645DWB1_9ZZZZ</name>
<accession>A0A645DWB1</accession>
<gene>
    <name evidence="2" type="ORF">SDC9_140956</name>
</gene>
<proteinExistence type="predicted"/>
<dbReference type="AlphaFoldDB" id="A0A645DWB1"/>
<feature type="transmembrane region" description="Helical" evidence="1">
    <location>
        <begin position="83"/>
        <end position="100"/>
    </location>
</feature>
<reference evidence="2" key="1">
    <citation type="submission" date="2019-08" db="EMBL/GenBank/DDBJ databases">
        <authorList>
            <person name="Kucharzyk K."/>
            <person name="Murdoch R.W."/>
            <person name="Higgins S."/>
            <person name="Loffler F."/>
        </authorList>
    </citation>
    <scope>NUCLEOTIDE SEQUENCE</scope>
</reference>
<comment type="caution">
    <text evidence="2">The sequence shown here is derived from an EMBL/GenBank/DDBJ whole genome shotgun (WGS) entry which is preliminary data.</text>
</comment>
<organism evidence="2">
    <name type="scientific">bioreactor metagenome</name>
    <dbReference type="NCBI Taxonomy" id="1076179"/>
    <lineage>
        <taxon>unclassified sequences</taxon>
        <taxon>metagenomes</taxon>
        <taxon>ecological metagenomes</taxon>
    </lineage>
</organism>